<protein>
    <submittedName>
        <fullName evidence="2">Uncharacterized protein</fullName>
    </submittedName>
</protein>
<comment type="caution">
    <text evidence="2">The sequence shown here is derived from an EMBL/GenBank/DDBJ whole genome shotgun (WGS) entry which is preliminary data.</text>
</comment>
<reference evidence="2" key="1">
    <citation type="submission" date="2023-07" db="EMBL/GenBank/DDBJ databases">
        <authorList>
            <consortium name="AG Swart"/>
            <person name="Singh M."/>
            <person name="Singh A."/>
            <person name="Seah K."/>
            <person name="Emmerich C."/>
        </authorList>
    </citation>
    <scope>NUCLEOTIDE SEQUENCE</scope>
    <source>
        <strain evidence="2">DP1</strain>
    </source>
</reference>
<gene>
    <name evidence="2" type="ORF">ECRASSUSDP1_LOCUS16682</name>
</gene>
<organism evidence="2 3">
    <name type="scientific">Euplotes crassus</name>
    <dbReference type="NCBI Taxonomy" id="5936"/>
    <lineage>
        <taxon>Eukaryota</taxon>
        <taxon>Sar</taxon>
        <taxon>Alveolata</taxon>
        <taxon>Ciliophora</taxon>
        <taxon>Intramacronucleata</taxon>
        <taxon>Spirotrichea</taxon>
        <taxon>Hypotrichia</taxon>
        <taxon>Euplotida</taxon>
        <taxon>Euplotidae</taxon>
        <taxon>Moneuplotes</taxon>
    </lineage>
</organism>
<dbReference type="Proteomes" id="UP001295684">
    <property type="component" value="Unassembled WGS sequence"/>
</dbReference>
<keyword evidence="1" id="KW-1133">Transmembrane helix</keyword>
<feature type="transmembrane region" description="Helical" evidence="1">
    <location>
        <begin position="41"/>
        <end position="57"/>
    </location>
</feature>
<keyword evidence="1" id="KW-0812">Transmembrane</keyword>
<keyword evidence="3" id="KW-1185">Reference proteome</keyword>
<sequence>MEEISEKKKPRSTDSSKIDYRVRQRLWQDFNKFIYTKWDKIFLTACLFSLPMCFAILRRKTGLFRKFDTTDYLRASMISSTMIENHRYLHLNLIKCANMVKTFDKVSYKEKKEVIETYVVAQPRSLFRFKKEDQSSRSITYYQNIWEQDREIVRIELAGIKHPYFEDTINYLNSTWFPSKTKYECLIHSYDYKENILKVWAFYRPFFSLNRQCLNLKLLKEGKALSNPLKDVNPLSHEEIHDLIESSQKLSHTAKIDEVGVWGKYKSSLKEEREYGKTGRAFMKAKIYRWLESKFIRF</sequence>
<dbReference type="AlphaFoldDB" id="A0AAD2CZR1"/>
<evidence type="ECO:0000313" key="3">
    <source>
        <dbReference type="Proteomes" id="UP001295684"/>
    </source>
</evidence>
<accession>A0AAD2CZR1</accession>
<evidence type="ECO:0000256" key="1">
    <source>
        <dbReference type="SAM" id="Phobius"/>
    </source>
</evidence>
<proteinExistence type="predicted"/>
<name>A0AAD2CZR1_EUPCR</name>
<dbReference type="EMBL" id="CAMPGE010016784">
    <property type="protein sequence ID" value="CAI2375320.1"/>
    <property type="molecule type" value="Genomic_DNA"/>
</dbReference>
<evidence type="ECO:0000313" key="2">
    <source>
        <dbReference type="EMBL" id="CAI2375320.1"/>
    </source>
</evidence>
<keyword evidence="1" id="KW-0472">Membrane</keyword>